<dbReference type="Pfam" id="PF13414">
    <property type="entry name" value="TPR_11"/>
    <property type="match status" value="1"/>
</dbReference>
<keyword evidence="1" id="KW-0802">TPR repeat</keyword>
<keyword evidence="4" id="KW-1185">Reference proteome</keyword>
<dbReference type="SUPFAM" id="SSF48452">
    <property type="entry name" value="TPR-like"/>
    <property type="match status" value="1"/>
</dbReference>
<evidence type="ECO:0000259" key="2">
    <source>
        <dbReference type="Pfam" id="PF00534"/>
    </source>
</evidence>
<dbReference type="Proteomes" id="UP000585437">
    <property type="component" value="Unassembled WGS sequence"/>
</dbReference>
<dbReference type="PROSITE" id="PS50005">
    <property type="entry name" value="TPR"/>
    <property type="match status" value="2"/>
</dbReference>
<evidence type="ECO:0000256" key="1">
    <source>
        <dbReference type="PROSITE-ProRule" id="PRU00339"/>
    </source>
</evidence>
<feature type="repeat" description="TPR" evidence="1">
    <location>
        <begin position="54"/>
        <end position="87"/>
    </location>
</feature>
<feature type="repeat" description="TPR" evidence="1">
    <location>
        <begin position="88"/>
        <end position="121"/>
    </location>
</feature>
<dbReference type="InterPro" id="IPR019734">
    <property type="entry name" value="TPR_rpt"/>
</dbReference>
<dbReference type="PANTHER" id="PTHR44998">
    <property type="match status" value="1"/>
</dbReference>
<dbReference type="Pfam" id="PF00534">
    <property type="entry name" value="Glycos_transf_1"/>
    <property type="match status" value="1"/>
</dbReference>
<dbReference type="AlphaFoldDB" id="A0A7X0MW93"/>
<dbReference type="GO" id="GO:0016757">
    <property type="term" value="F:glycosyltransferase activity"/>
    <property type="evidence" value="ECO:0007669"/>
    <property type="project" value="InterPro"/>
</dbReference>
<proteinExistence type="predicted"/>
<gene>
    <name evidence="3" type="ORF">F4695_004526</name>
</gene>
<comment type="caution">
    <text evidence="3">The sequence shown here is derived from an EMBL/GenBank/DDBJ whole genome shotgun (WGS) entry which is preliminary data.</text>
</comment>
<name>A0A7X0MW93_9HYPH</name>
<protein>
    <submittedName>
        <fullName evidence="3">Tetratricopeptide (TPR) repeat protein</fullName>
    </submittedName>
</protein>
<dbReference type="SUPFAM" id="SSF53756">
    <property type="entry name" value="UDP-Glycosyltransferase/glycogen phosphorylase"/>
    <property type="match status" value="1"/>
</dbReference>
<dbReference type="InterPro" id="IPR011990">
    <property type="entry name" value="TPR-like_helical_dom_sf"/>
</dbReference>
<accession>A0A7X0MW93</accession>
<dbReference type="InterPro" id="IPR001296">
    <property type="entry name" value="Glyco_trans_1"/>
</dbReference>
<evidence type="ECO:0000313" key="4">
    <source>
        <dbReference type="Proteomes" id="UP000585437"/>
    </source>
</evidence>
<reference evidence="3 4" key="1">
    <citation type="submission" date="2020-08" db="EMBL/GenBank/DDBJ databases">
        <title>The Agave Microbiome: Exploring the role of microbial communities in plant adaptations to desert environments.</title>
        <authorList>
            <person name="Partida-Martinez L.P."/>
        </authorList>
    </citation>
    <scope>NUCLEOTIDE SEQUENCE [LARGE SCALE GENOMIC DNA]</scope>
    <source>
        <strain evidence="3 4">AS3.12</strain>
    </source>
</reference>
<organism evidence="3 4">
    <name type="scientific">Rhizobium soli</name>
    <dbReference type="NCBI Taxonomy" id="424798"/>
    <lineage>
        <taxon>Bacteria</taxon>
        <taxon>Pseudomonadati</taxon>
        <taxon>Pseudomonadota</taxon>
        <taxon>Alphaproteobacteria</taxon>
        <taxon>Hyphomicrobiales</taxon>
        <taxon>Rhizobiaceae</taxon>
        <taxon>Rhizobium/Agrobacterium group</taxon>
        <taxon>Rhizobium</taxon>
    </lineage>
</organism>
<sequence>MPIRKTLVKLGLLSKGKSEATRLVEKADDANRSRNWAVAESYYAEALKLLPKHAELWVQYGHALKEQGKYDGAEAAYRAGLSFDTASADIYLQLGHVLKLQNRLPDAVNAYQQSLRADPAFSFAKEELDKPEVHILLTQQNSFDDVTEAVASYFDADYYKQRYPDVGRAGVDPLHHYCSAGWREHRNPSDWFDTAYYLQAFSDVRNAGINPFFHYIIFGKEEGRLPKQQVDDRLSLLASLRDDVRPTAPDPVALTAEQRFPQDTVRLARERGKKGVVLSLSHTCYTEIVAGTELVVGKEQLLFNSQGYSYIHLSPANTSEYIYETELCETNYKVVVDGEYIGVHRGHRILDAINASGEPDEKRLFVIHSPLGHSLHALIALGSRFSASMNYYWLHDYSSLCQGYNLLRNHIEFCGAPPLNSVACAVCIFGSERLRRVEQIKILFESIPFVVVSPSEVALKIWRESFTGNRCGEEVVPHGKLVATGSIDREKSASEPITVAFVGYPVEHKGWRVFQAIVAAHRFRADYRFVHFVSDSFEYSVDKKIDRIHAEVRAGSTGTVVELIRANKVDVVVMPSGWPETFSFVTYEAIAAGCKILTLEDSGNVAALVKDMNAGLVFHRPTDLVDAFSDGKVNGLITPEKKIYDFVFTGTTASSNLSKELIDG</sequence>
<dbReference type="PANTHER" id="PTHR44998:SF1">
    <property type="entry name" value="UDP-N-ACETYLGLUCOSAMINE--PEPTIDE N-ACETYLGLUCOSAMINYLTRANSFERASE 110 KDA SUBUNIT"/>
    <property type="match status" value="1"/>
</dbReference>
<dbReference type="Gene3D" id="1.25.40.10">
    <property type="entry name" value="Tetratricopeptide repeat domain"/>
    <property type="match status" value="1"/>
</dbReference>
<dbReference type="RefSeq" id="WP_184656126.1">
    <property type="nucleotide sequence ID" value="NZ_JACHBU010000018.1"/>
</dbReference>
<dbReference type="EMBL" id="JACHBU010000018">
    <property type="protein sequence ID" value="MBB6511128.1"/>
    <property type="molecule type" value="Genomic_DNA"/>
</dbReference>
<evidence type="ECO:0000313" key="3">
    <source>
        <dbReference type="EMBL" id="MBB6511128.1"/>
    </source>
</evidence>
<feature type="domain" description="Glycosyl transferase family 1" evidence="2">
    <location>
        <begin position="559"/>
        <end position="625"/>
    </location>
</feature>
<dbReference type="Gene3D" id="3.40.50.2000">
    <property type="entry name" value="Glycogen Phosphorylase B"/>
    <property type="match status" value="1"/>
</dbReference>
<dbReference type="SMART" id="SM00028">
    <property type="entry name" value="TPR"/>
    <property type="match status" value="3"/>
</dbReference>